<name>A0A4Q2E7H6_ENTCL</name>
<dbReference type="Gene3D" id="1.20.1270.180">
    <property type="match status" value="1"/>
</dbReference>
<protein>
    <recommendedName>
        <fullName evidence="4">DUF1311 domain-containing protein</fullName>
    </recommendedName>
</protein>
<comment type="caution">
    <text evidence="2">The sequence shown here is derived from an EMBL/GenBank/DDBJ whole genome shotgun (WGS) entry which is preliminary data.</text>
</comment>
<accession>A0A4Q2E7H6</accession>
<sequence length="121" mass="13501">MKNLKYSIVLLLSFIAYSGVSTAAFSEEENSQLASINQKSSGEIKAALDNLNKSVDAQINNNQDHKSLILELKKSWGEMIDKKCQLETIDSKGTDAETAEVSNCLVRSYQEEMKYFDAMLP</sequence>
<keyword evidence="1" id="KW-0732">Signal</keyword>
<dbReference type="AlphaFoldDB" id="A0A4Q2E7H6"/>
<gene>
    <name evidence="2" type="ORF">DM877_13290</name>
</gene>
<feature type="chain" id="PRO_5020566694" description="DUF1311 domain-containing protein" evidence="1">
    <location>
        <begin position="24"/>
        <end position="121"/>
    </location>
</feature>
<reference evidence="2 3" key="1">
    <citation type="submission" date="2018-06" db="EMBL/GenBank/DDBJ databases">
        <title>Carbapenemase-producing Enterobacteriaceae present in wastewater treatment plant effluent and nearby surface waters in the US.</title>
        <authorList>
            <person name="Mathys D.A."/>
            <person name="Mollenkopf D.F."/>
            <person name="Feicht S.M."/>
            <person name="Adams R.J."/>
            <person name="Albers A.L."/>
            <person name="Grooters S.V."/>
            <person name="Stuever D.M."/>
            <person name="Daniels J.B."/>
            <person name="Wittum T.E."/>
        </authorList>
    </citation>
    <scope>NUCLEOTIDE SEQUENCE [LARGE SCALE GENOMIC DNA]</scope>
    <source>
        <strain evidence="2 3">GEO_4_Eff_A</strain>
    </source>
</reference>
<evidence type="ECO:0000313" key="3">
    <source>
        <dbReference type="Proteomes" id="UP000290875"/>
    </source>
</evidence>
<feature type="signal peptide" evidence="1">
    <location>
        <begin position="1"/>
        <end position="23"/>
    </location>
</feature>
<evidence type="ECO:0000256" key="1">
    <source>
        <dbReference type="SAM" id="SignalP"/>
    </source>
</evidence>
<dbReference type="EMBL" id="QJSL01000011">
    <property type="protein sequence ID" value="RXW28643.1"/>
    <property type="molecule type" value="Genomic_DNA"/>
</dbReference>
<evidence type="ECO:0000313" key="2">
    <source>
        <dbReference type="EMBL" id="RXW28643.1"/>
    </source>
</evidence>
<proteinExistence type="predicted"/>
<dbReference type="Proteomes" id="UP000290875">
    <property type="component" value="Unassembled WGS sequence"/>
</dbReference>
<evidence type="ECO:0008006" key="4">
    <source>
        <dbReference type="Google" id="ProtNLM"/>
    </source>
</evidence>
<dbReference type="RefSeq" id="WP_028019145.1">
    <property type="nucleotide sequence ID" value="NZ_JAWDAX010000016.1"/>
</dbReference>
<organism evidence="2 3">
    <name type="scientific">Enterobacter cloacae</name>
    <dbReference type="NCBI Taxonomy" id="550"/>
    <lineage>
        <taxon>Bacteria</taxon>
        <taxon>Pseudomonadati</taxon>
        <taxon>Pseudomonadota</taxon>
        <taxon>Gammaproteobacteria</taxon>
        <taxon>Enterobacterales</taxon>
        <taxon>Enterobacteriaceae</taxon>
        <taxon>Enterobacter</taxon>
        <taxon>Enterobacter cloacae complex</taxon>
    </lineage>
</organism>